<keyword evidence="16" id="KW-1185">Reference proteome</keyword>
<feature type="binding site" evidence="13">
    <location>
        <begin position="57"/>
        <end position="64"/>
    </location>
    <ligand>
        <name>ATP</name>
        <dbReference type="ChEBI" id="CHEBI:30616"/>
    </ligand>
</feature>
<evidence type="ECO:0000256" key="11">
    <source>
        <dbReference type="ARBA" id="ARBA00023098"/>
    </source>
</evidence>
<keyword evidence="8 13" id="KW-0547">Nucleotide-binding</keyword>
<evidence type="ECO:0000256" key="2">
    <source>
        <dbReference type="ARBA" id="ARBA00004870"/>
    </source>
</evidence>
<evidence type="ECO:0000313" key="16">
    <source>
        <dbReference type="Proteomes" id="UP000191110"/>
    </source>
</evidence>
<evidence type="ECO:0000256" key="7">
    <source>
        <dbReference type="ARBA" id="ARBA00022679"/>
    </source>
</evidence>
<comment type="function">
    <text evidence="1 13">Transfers the gamma-phosphate of ATP to the 4'-position of a tetraacyldisaccharide 1-phosphate intermediate (termed DS-1-P) to form tetraacyldisaccharide 1,4'-bis-phosphate (lipid IVA).</text>
</comment>
<keyword evidence="9 13" id="KW-0418">Kinase</keyword>
<protein>
    <recommendedName>
        <fullName evidence="4 13">Tetraacyldisaccharide 4'-kinase</fullName>
        <ecNumber evidence="3 13">2.7.1.130</ecNumber>
    </recommendedName>
    <alternativeName>
        <fullName evidence="12 13">Lipid A 4'-kinase</fullName>
    </alternativeName>
</protein>
<comment type="caution">
    <text evidence="15">The sequence shown here is derived from an EMBL/GenBank/DDBJ whole genome shotgun (WGS) entry which is preliminary data.</text>
</comment>
<keyword evidence="14" id="KW-0472">Membrane</keyword>
<evidence type="ECO:0000256" key="12">
    <source>
        <dbReference type="ARBA" id="ARBA00029757"/>
    </source>
</evidence>
<dbReference type="GO" id="GO:0005524">
    <property type="term" value="F:ATP binding"/>
    <property type="evidence" value="ECO:0007669"/>
    <property type="project" value="UniProtKB-UniRule"/>
</dbReference>
<evidence type="ECO:0000256" key="1">
    <source>
        <dbReference type="ARBA" id="ARBA00002274"/>
    </source>
</evidence>
<reference evidence="15 16" key="1">
    <citation type="submission" date="2016-11" db="EMBL/GenBank/DDBJ databases">
        <title>Mixed transmission modes and dynamic genome evolution in an obligate animal-bacterial symbiosis.</title>
        <authorList>
            <person name="Russell S.L."/>
            <person name="Corbett-Detig R.B."/>
            <person name="Cavanaugh C.M."/>
        </authorList>
    </citation>
    <scope>NUCLEOTIDE SEQUENCE [LARGE SCALE GENOMIC DNA]</scope>
    <source>
        <strain evidence="15">Sveles-Q1</strain>
    </source>
</reference>
<keyword evidence="14" id="KW-0812">Transmembrane</keyword>
<dbReference type="NCBIfam" id="TIGR00682">
    <property type="entry name" value="lpxK"/>
    <property type="match status" value="1"/>
</dbReference>
<keyword evidence="10 13" id="KW-0067">ATP-binding</keyword>
<accession>A0A1T2LAI9</accession>
<dbReference type="GO" id="GO:0009245">
    <property type="term" value="P:lipid A biosynthetic process"/>
    <property type="evidence" value="ECO:0007669"/>
    <property type="project" value="UniProtKB-UniRule"/>
</dbReference>
<evidence type="ECO:0000256" key="6">
    <source>
        <dbReference type="ARBA" id="ARBA00022556"/>
    </source>
</evidence>
<dbReference type="GO" id="GO:0005886">
    <property type="term" value="C:plasma membrane"/>
    <property type="evidence" value="ECO:0007669"/>
    <property type="project" value="TreeGrafter"/>
</dbReference>
<dbReference type="EMBL" id="MPRL01000003">
    <property type="protein sequence ID" value="OOZ42064.1"/>
    <property type="molecule type" value="Genomic_DNA"/>
</dbReference>
<comment type="similarity">
    <text evidence="13">Belongs to the LpxK family.</text>
</comment>
<evidence type="ECO:0000256" key="4">
    <source>
        <dbReference type="ARBA" id="ARBA00016436"/>
    </source>
</evidence>
<dbReference type="AlphaFoldDB" id="A0A1T2LAI9"/>
<evidence type="ECO:0000256" key="3">
    <source>
        <dbReference type="ARBA" id="ARBA00012071"/>
    </source>
</evidence>
<comment type="catalytic activity">
    <reaction evidence="13">
        <text>a lipid A disaccharide + ATP = a lipid IVA + ADP + H(+)</text>
        <dbReference type="Rhea" id="RHEA:67840"/>
        <dbReference type="ChEBI" id="CHEBI:15378"/>
        <dbReference type="ChEBI" id="CHEBI:30616"/>
        <dbReference type="ChEBI" id="CHEBI:176343"/>
        <dbReference type="ChEBI" id="CHEBI:176425"/>
        <dbReference type="ChEBI" id="CHEBI:456216"/>
        <dbReference type="EC" id="2.7.1.130"/>
    </reaction>
</comment>
<evidence type="ECO:0000256" key="14">
    <source>
        <dbReference type="SAM" id="Phobius"/>
    </source>
</evidence>
<keyword evidence="11 13" id="KW-0443">Lipid metabolism</keyword>
<evidence type="ECO:0000256" key="5">
    <source>
        <dbReference type="ARBA" id="ARBA00022516"/>
    </source>
</evidence>
<evidence type="ECO:0000256" key="8">
    <source>
        <dbReference type="ARBA" id="ARBA00022741"/>
    </source>
</evidence>
<evidence type="ECO:0000313" key="15">
    <source>
        <dbReference type="EMBL" id="OOZ42064.1"/>
    </source>
</evidence>
<keyword evidence="6 13" id="KW-0441">Lipid A biosynthesis</keyword>
<feature type="transmembrane region" description="Helical" evidence="14">
    <location>
        <begin position="12"/>
        <end position="31"/>
    </location>
</feature>
<keyword evidence="14" id="KW-1133">Transmembrane helix</keyword>
<dbReference type="UniPathway" id="UPA00359">
    <property type="reaction ID" value="UER00482"/>
</dbReference>
<evidence type="ECO:0000256" key="10">
    <source>
        <dbReference type="ARBA" id="ARBA00022840"/>
    </source>
</evidence>
<dbReference type="InterPro" id="IPR027417">
    <property type="entry name" value="P-loop_NTPase"/>
</dbReference>
<dbReference type="PANTHER" id="PTHR42724:SF1">
    <property type="entry name" value="TETRAACYLDISACCHARIDE 4'-KINASE, MITOCHONDRIAL-RELATED"/>
    <property type="match status" value="1"/>
</dbReference>
<organism evidence="15 16">
    <name type="scientific">Solemya pervernicosa gill symbiont</name>
    <dbReference type="NCBI Taxonomy" id="642797"/>
    <lineage>
        <taxon>Bacteria</taxon>
        <taxon>Pseudomonadati</taxon>
        <taxon>Pseudomonadota</taxon>
        <taxon>Gammaproteobacteria</taxon>
        <taxon>sulfur-oxidizing symbionts</taxon>
    </lineage>
</organism>
<proteinExistence type="inferred from homology"/>
<dbReference type="EC" id="2.7.1.130" evidence="3 13"/>
<keyword evidence="5 13" id="KW-0444">Lipid biosynthesis</keyword>
<dbReference type="GO" id="GO:0009244">
    <property type="term" value="P:lipopolysaccharide core region biosynthetic process"/>
    <property type="evidence" value="ECO:0007669"/>
    <property type="project" value="TreeGrafter"/>
</dbReference>
<sequence length="327" mass="36283">MKRLDHYWYSNNAISIALLPLSWLFCLIVAIRRFAYRTNLLRTTQIGVPVVVVGNISVGGTGKTPLVAEIVRQLKERGFRPGVISRGYGGNASSWPQQVRADSDPRMVGDEPLLLARRCQVPIAVGPNRVAAAEALLKHTDTNIIVSDDGMQHYALHRDIEIAVVDGVRRLGNQRCLPAGPLRERAPRLEQVDLVVANGGGVRGEFAMRLIGNTLVAVDGRNGERALESFKGVKVHAVAAIGDPQRFFNLLRRHGVELIEHPFPDHHPFSAEDIAFNDNLPVLMTEKDAVKCRPYAAANHWYLPVSAELNDSFHHRLMRLLPSDNDK</sequence>
<comment type="pathway">
    <text evidence="2 13">Glycolipid biosynthesis; lipid IV(A) biosynthesis; lipid IV(A) from (3R)-3-hydroxytetradecanoyl-[acyl-carrier-protein] and UDP-N-acetyl-alpha-D-glucosamine: step 6/6.</text>
</comment>
<dbReference type="PANTHER" id="PTHR42724">
    <property type="entry name" value="TETRAACYLDISACCHARIDE 4'-KINASE"/>
    <property type="match status" value="1"/>
</dbReference>
<keyword evidence="7 13" id="KW-0808">Transferase</keyword>
<dbReference type="RefSeq" id="WP_135621928.1">
    <property type="nucleotide sequence ID" value="NZ_MPRL01000003.1"/>
</dbReference>
<dbReference type="OrthoDB" id="9766423at2"/>
<dbReference type="Proteomes" id="UP000191110">
    <property type="component" value="Unassembled WGS sequence"/>
</dbReference>
<dbReference type="GO" id="GO:0009029">
    <property type="term" value="F:lipid-A 4'-kinase activity"/>
    <property type="evidence" value="ECO:0007669"/>
    <property type="project" value="UniProtKB-UniRule"/>
</dbReference>
<evidence type="ECO:0000256" key="13">
    <source>
        <dbReference type="HAMAP-Rule" id="MF_00409"/>
    </source>
</evidence>
<dbReference type="Pfam" id="PF02606">
    <property type="entry name" value="LpxK"/>
    <property type="match status" value="1"/>
</dbReference>
<dbReference type="HAMAP" id="MF_00409">
    <property type="entry name" value="LpxK"/>
    <property type="match status" value="1"/>
</dbReference>
<name>A0A1T2LAI9_9GAMM</name>
<dbReference type="SUPFAM" id="SSF52540">
    <property type="entry name" value="P-loop containing nucleoside triphosphate hydrolases"/>
    <property type="match status" value="1"/>
</dbReference>
<evidence type="ECO:0000256" key="9">
    <source>
        <dbReference type="ARBA" id="ARBA00022777"/>
    </source>
</evidence>
<gene>
    <name evidence="13" type="primary">lpxK</name>
    <name evidence="15" type="ORF">BOW53_01660</name>
</gene>
<dbReference type="InterPro" id="IPR003758">
    <property type="entry name" value="LpxK"/>
</dbReference>